<organism evidence="2 4">
    <name type="scientific">Chitinophaga sancti</name>
    <dbReference type="NCBI Taxonomy" id="1004"/>
    <lineage>
        <taxon>Bacteria</taxon>
        <taxon>Pseudomonadati</taxon>
        <taxon>Bacteroidota</taxon>
        <taxon>Chitinophagia</taxon>
        <taxon>Chitinophagales</taxon>
        <taxon>Chitinophagaceae</taxon>
        <taxon>Chitinophaga</taxon>
    </lineage>
</organism>
<evidence type="ECO:0000313" key="5">
    <source>
        <dbReference type="Proteomes" id="UP001326715"/>
    </source>
</evidence>
<dbReference type="RefSeq" id="WP_072365619.1">
    <property type="nucleotide sequence ID" value="NZ_CP139972.1"/>
</dbReference>
<feature type="signal peptide" evidence="1">
    <location>
        <begin position="1"/>
        <end position="19"/>
    </location>
</feature>
<dbReference type="OrthoDB" id="651756at2"/>
<evidence type="ECO:0000313" key="3">
    <source>
        <dbReference type="EMBL" id="WQG88952.1"/>
    </source>
</evidence>
<reference evidence="3 5" key="2">
    <citation type="submission" date="2023-11" db="EMBL/GenBank/DDBJ databases">
        <title>MicrobeMod: A computational toolkit for identifying prokaryotic methylation and restriction-modification with nanopore sequencing.</title>
        <authorList>
            <person name="Crits-Christoph A."/>
            <person name="Kang S.C."/>
            <person name="Lee H."/>
            <person name="Ostrov N."/>
        </authorList>
    </citation>
    <scope>NUCLEOTIDE SEQUENCE [LARGE SCALE GENOMIC DNA]</scope>
    <source>
        <strain evidence="3 5">ATCC 23090</strain>
    </source>
</reference>
<dbReference type="Proteomes" id="UP000183788">
    <property type="component" value="Unassembled WGS sequence"/>
</dbReference>
<protein>
    <submittedName>
        <fullName evidence="2">Uncharacterized protein</fullName>
    </submittedName>
</protein>
<keyword evidence="5" id="KW-1185">Reference proteome</keyword>
<sequence>MKRLIIVSLLLTCANVLFAQKVDGLDEAINAIKSVRESAVPYGFEMKYSYANESKPTVLLDSLNGAIVIAGKNYYCKMDSTETISNDRYNIVLFREDKIMYVGAARSDNTEDPIGQMQGVLEKSGANSCTTTYCGTKKIINVGFAAGGACKQLKMVIDTAARHMLSMEYLIKTAMLIDAPDAEARVAGQGYDEYAVVNASFYNYHPFNKDTAWFNENQFFYKEGSEYKPAPAYREYQIVLATPNL</sequence>
<evidence type="ECO:0000256" key="1">
    <source>
        <dbReference type="SAM" id="SignalP"/>
    </source>
</evidence>
<evidence type="ECO:0000313" key="4">
    <source>
        <dbReference type="Proteomes" id="UP000183788"/>
    </source>
</evidence>
<dbReference type="EMBL" id="CP140154">
    <property type="protein sequence ID" value="WQG88952.1"/>
    <property type="molecule type" value="Genomic_DNA"/>
</dbReference>
<dbReference type="AlphaFoldDB" id="A0A1K1STW6"/>
<feature type="chain" id="PRO_5011956005" evidence="1">
    <location>
        <begin position="20"/>
        <end position="245"/>
    </location>
</feature>
<reference evidence="2 4" key="1">
    <citation type="submission" date="2016-11" db="EMBL/GenBank/DDBJ databases">
        <authorList>
            <person name="Jaros S."/>
            <person name="Januszkiewicz K."/>
            <person name="Wedrychowicz H."/>
        </authorList>
    </citation>
    <scope>NUCLEOTIDE SEQUENCE [LARGE SCALE GENOMIC DNA]</scope>
    <source>
        <strain evidence="2 4">DSM 784</strain>
    </source>
</reference>
<proteinExistence type="predicted"/>
<keyword evidence="1" id="KW-0732">Signal</keyword>
<accession>A0A1K1STW6</accession>
<dbReference type="EMBL" id="FPIZ01000032">
    <property type="protein sequence ID" value="SFW87309.1"/>
    <property type="molecule type" value="Genomic_DNA"/>
</dbReference>
<name>A0A1K1STW6_9BACT</name>
<dbReference type="STRING" id="1004.SAMN05661012_06045"/>
<evidence type="ECO:0000313" key="2">
    <source>
        <dbReference type="EMBL" id="SFW87309.1"/>
    </source>
</evidence>
<dbReference type="Proteomes" id="UP001326715">
    <property type="component" value="Chromosome"/>
</dbReference>
<gene>
    <name evidence="2" type="ORF">SAMN05661012_06045</name>
    <name evidence="3" type="ORF">SR876_28895</name>
</gene>